<sequence>MTLLRPYGRMCTNSWSVGDLNTKENLSFHPDETRDAQSKRGLRTSVRSCTKTAYSEAAMRFGIYYLECIRTRRQVTRGLEDESPRDKYDLSVDGTDLSKLYKQARPTLPDFVVQDVIAYVNQKLPKRELCIDVGCGPGQSTELFCPYFKNVVGADISHSQIEEANAMRRHGNVTYMEAHAECLPLRSNSVALVSAVNAIQWFDQDAFFAEVRRVLVQNGVLFAAMHHLRALLEPGMDNWLSQVYCEMPQLRKTMLNNSTLTVSDVMSHINTWSLVIMMREQEPARAKATLAEFRDRILSKIQRYPEEDPVLNVAFMTSYVMCRK</sequence>
<evidence type="ECO:0000313" key="2">
    <source>
        <dbReference type="Proteomes" id="UP000821865"/>
    </source>
</evidence>
<protein>
    <submittedName>
        <fullName evidence="1">Uncharacterized protein</fullName>
    </submittedName>
</protein>
<dbReference type="EMBL" id="CM023472">
    <property type="protein sequence ID" value="KAH7960632.1"/>
    <property type="molecule type" value="Genomic_DNA"/>
</dbReference>
<evidence type="ECO:0000313" key="1">
    <source>
        <dbReference type="EMBL" id="KAH7960632.1"/>
    </source>
</evidence>
<dbReference type="Proteomes" id="UP000821865">
    <property type="component" value="Chromosome 3"/>
</dbReference>
<organism evidence="1 2">
    <name type="scientific">Dermacentor silvarum</name>
    <name type="common">Tick</name>
    <dbReference type="NCBI Taxonomy" id="543639"/>
    <lineage>
        <taxon>Eukaryota</taxon>
        <taxon>Metazoa</taxon>
        <taxon>Ecdysozoa</taxon>
        <taxon>Arthropoda</taxon>
        <taxon>Chelicerata</taxon>
        <taxon>Arachnida</taxon>
        <taxon>Acari</taxon>
        <taxon>Parasitiformes</taxon>
        <taxon>Ixodida</taxon>
        <taxon>Ixodoidea</taxon>
        <taxon>Ixodidae</taxon>
        <taxon>Rhipicephalinae</taxon>
        <taxon>Dermacentor</taxon>
    </lineage>
</organism>
<gene>
    <name evidence="1" type="ORF">HPB49_021858</name>
</gene>
<accession>A0ACB8D855</accession>
<comment type="caution">
    <text evidence="1">The sequence shown here is derived from an EMBL/GenBank/DDBJ whole genome shotgun (WGS) entry which is preliminary data.</text>
</comment>
<name>A0ACB8D855_DERSI</name>
<keyword evidence="2" id="KW-1185">Reference proteome</keyword>
<reference evidence="1" key="1">
    <citation type="submission" date="2020-05" db="EMBL/GenBank/DDBJ databases">
        <title>Large-scale comparative analyses of tick genomes elucidate their genetic diversity and vector capacities.</title>
        <authorList>
            <person name="Jia N."/>
            <person name="Wang J."/>
            <person name="Shi W."/>
            <person name="Du L."/>
            <person name="Sun Y."/>
            <person name="Zhan W."/>
            <person name="Jiang J."/>
            <person name="Wang Q."/>
            <person name="Zhang B."/>
            <person name="Ji P."/>
            <person name="Sakyi L.B."/>
            <person name="Cui X."/>
            <person name="Yuan T."/>
            <person name="Jiang B."/>
            <person name="Yang W."/>
            <person name="Lam T.T.-Y."/>
            <person name="Chang Q."/>
            <person name="Ding S."/>
            <person name="Wang X."/>
            <person name="Zhu J."/>
            <person name="Ruan X."/>
            <person name="Zhao L."/>
            <person name="Wei J."/>
            <person name="Que T."/>
            <person name="Du C."/>
            <person name="Cheng J."/>
            <person name="Dai P."/>
            <person name="Han X."/>
            <person name="Huang E."/>
            <person name="Gao Y."/>
            <person name="Liu J."/>
            <person name="Shao H."/>
            <person name="Ye R."/>
            <person name="Li L."/>
            <person name="Wei W."/>
            <person name="Wang X."/>
            <person name="Wang C."/>
            <person name="Yang T."/>
            <person name="Huo Q."/>
            <person name="Li W."/>
            <person name="Guo W."/>
            <person name="Chen H."/>
            <person name="Zhou L."/>
            <person name="Ni X."/>
            <person name="Tian J."/>
            <person name="Zhou Y."/>
            <person name="Sheng Y."/>
            <person name="Liu T."/>
            <person name="Pan Y."/>
            <person name="Xia L."/>
            <person name="Li J."/>
            <person name="Zhao F."/>
            <person name="Cao W."/>
        </authorList>
    </citation>
    <scope>NUCLEOTIDE SEQUENCE</scope>
    <source>
        <strain evidence="1">Dsil-2018</strain>
    </source>
</reference>
<proteinExistence type="predicted"/>